<organism evidence="1">
    <name type="scientific">Arundo donax</name>
    <name type="common">Giant reed</name>
    <name type="synonym">Donax arundinaceus</name>
    <dbReference type="NCBI Taxonomy" id="35708"/>
    <lineage>
        <taxon>Eukaryota</taxon>
        <taxon>Viridiplantae</taxon>
        <taxon>Streptophyta</taxon>
        <taxon>Embryophyta</taxon>
        <taxon>Tracheophyta</taxon>
        <taxon>Spermatophyta</taxon>
        <taxon>Magnoliopsida</taxon>
        <taxon>Liliopsida</taxon>
        <taxon>Poales</taxon>
        <taxon>Poaceae</taxon>
        <taxon>PACMAD clade</taxon>
        <taxon>Arundinoideae</taxon>
        <taxon>Arundineae</taxon>
        <taxon>Arundo</taxon>
    </lineage>
</organism>
<protein>
    <submittedName>
        <fullName evidence="1">Uncharacterized protein</fullName>
    </submittedName>
</protein>
<dbReference type="EMBL" id="GBRH01276979">
    <property type="protein sequence ID" value="JAD20916.1"/>
    <property type="molecule type" value="Transcribed_RNA"/>
</dbReference>
<reference evidence="1" key="1">
    <citation type="submission" date="2014-09" db="EMBL/GenBank/DDBJ databases">
        <authorList>
            <person name="Magalhaes I.L.F."/>
            <person name="Oliveira U."/>
            <person name="Santos F.R."/>
            <person name="Vidigal T.H.D.A."/>
            <person name="Brescovit A.D."/>
            <person name="Santos A.J."/>
        </authorList>
    </citation>
    <scope>NUCLEOTIDE SEQUENCE</scope>
    <source>
        <tissue evidence="1">Shoot tissue taken approximately 20 cm above the soil surface</tissue>
    </source>
</reference>
<proteinExistence type="predicted"/>
<name>A0A0A8Y3M8_ARUDO</name>
<sequence length="11" mass="1291">MQTQPCSVRNQ</sequence>
<evidence type="ECO:0000313" key="1">
    <source>
        <dbReference type="EMBL" id="JAD20916.1"/>
    </source>
</evidence>
<accession>A0A0A8Y3M8</accession>
<reference evidence="1" key="2">
    <citation type="journal article" date="2015" name="Data Brief">
        <title>Shoot transcriptome of the giant reed, Arundo donax.</title>
        <authorList>
            <person name="Barrero R.A."/>
            <person name="Guerrero F.D."/>
            <person name="Moolhuijzen P."/>
            <person name="Goolsby J.A."/>
            <person name="Tidwell J."/>
            <person name="Bellgard S.E."/>
            <person name="Bellgard M.I."/>
        </authorList>
    </citation>
    <scope>NUCLEOTIDE SEQUENCE</scope>
    <source>
        <tissue evidence="1">Shoot tissue taken approximately 20 cm above the soil surface</tissue>
    </source>
</reference>